<evidence type="ECO:0000256" key="6">
    <source>
        <dbReference type="ARBA" id="ARBA00022737"/>
    </source>
</evidence>
<dbReference type="InterPro" id="IPR027379">
    <property type="entry name" value="CLS_N"/>
</dbReference>
<dbReference type="EC" id="2.7.8.-" evidence="12"/>
<evidence type="ECO:0000313" key="16">
    <source>
        <dbReference type="Proteomes" id="UP001053296"/>
    </source>
</evidence>
<evidence type="ECO:0000259" key="14">
    <source>
        <dbReference type="PROSITE" id="PS50035"/>
    </source>
</evidence>
<dbReference type="PROSITE" id="PS50035">
    <property type="entry name" value="PLD"/>
    <property type="match status" value="2"/>
</dbReference>
<keyword evidence="3" id="KW-0444">Lipid biosynthesis</keyword>
<keyword evidence="16" id="KW-1185">Reference proteome</keyword>
<dbReference type="SMART" id="SM00155">
    <property type="entry name" value="PLDc"/>
    <property type="match status" value="2"/>
</dbReference>
<dbReference type="InterPro" id="IPR022924">
    <property type="entry name" value="Cardiolipin_synthase"/>
</dbReference>
<dbReference type="SUPFAM" id="SSF56024">
    <property type="entry name" value="Phospholipase D/nuclease"/>
    <property type="match status" value="2"/>
</dbReference>
<dbReference type="InterPro" id="IPR025202">
    <property type="entry name" value="PLD-like_dom"/>
</dbReference>
<keyword evidence="7 13" id="KW-1133">Transmembrane helix</keyword>
<dbReference type="Pfam" id="PF13396">
    <property type="entry name" value="PLDc_N"/>
    <property type="match status" value="1"/>
</dbReference>
<evidence type="ECO:0000256" key="4">
    <source>
        <dbReference type="ARBA" id="ARBA00022679"/>
    </source>
</evidence>
<dbReference type="NCBIfam" id="TIGR04265">
    <property type="entry name" value="bac_cardiolipin"/>
    <property type="match status" value="1"/>
</dbReference>
<dbReference type="RefSeq" id="WP_229592756.1">
    <property type="nucleotide sequence ID" value="NZ_AP024485.1"/>
</dbReference>
<keyword evidence="9 13" id="KW-0472">Membrane</keyword>
<evidence type="ECO:0000256" key="3">
    <source>
        <dbReference type="ARBA" id="ARBA00022516"/>
    </source>
</evidence>
<feature type="domain" description="PLD phosphodiesterase" evidence="14">
    <location>
        <begin position="391"/>
        <end position="418"/>
    </location>
</feature>
<dbReference type="Proteomes" id="UP001053296">
    <property type="component" value="Chromosome"/>
</dbReference>
<organism evidence="15 16">
    <name type="scientific">Pseudodesulfovibrio sediminis</name>
    <dbReference type="NCBI Taxonomy" id="2810563"/>
    <lineage>
        <taxon>Bacteria</taxon>
        <taxon>Pseudomonadati</taxon>
        <taxon>Thermodesulfobacteriota</taxon>
        <taxon>Desulfovibrionia</taxon>
        <taxon>Desulfovibrionales</taxon>
        <taxon>Desulfovibrionaceae</taxon>
    </lineage>
</organism>
<evidence type="ECO:0000256" key="9">
    <source>
        <dbReference type="ARBA" id="ARBA00023136"/>
    </source>
</evidence>
<proteinExistence type="predicted"/>
<feature type="transmembrane region" description="Helical" evidence="13">
    <location>
        <begin position="6"/>
        <end position="29"/>
    </location>
</feature>
<feature type="transmembrane region" description="Helical" evidence="13">
    <location>
        <begin position="38"/>
        <end position="59"/>
    </location>
</feature>
<feature type="domain" description="PLD phosphodiesterase" evidence="14">
    <location>
        <begin position="217"/>
        <end position="244"/>
    </location>
</feature>
<reference evidence="15" key="1">
    <citation type="journal article" date="2022" name="Arch. Microbiol.">
        <title>Pseudodesulfovibrio sediminis sp. nov., a mesophilic and neutrophilic sulfate-reducing bacterium isolated from sediment of a brackish lake.</title>
        <authorList>
            <person name="Takahashi A."/>
            <person name="Kojima H."/>
            <person name="Watanabe M."/>
            <person name="Fukui M."/>
        </authorList>
    </citation>
    <scope>NUCLEOTIDE SEQUENCE</scope>
    <source>
        <strain evidence="15">SF6</strain>
    </source>
</reference>
<evidence type="ECO:0000256" key="1">
    <source>
        <dbReference type="ARBA" id="ARBA00004651"/>
    </source>
</evidence>
<dbReference type="Pfam" id="PF13091">
    <property type="entry name" value="PLDc_2"/>
    <property type="match status" value="2"/>
</dbReference>
<dbReference type="CDD" id="cd09155">
    <property type="entry name" value="PLDc_PaCLS_like_1"/>
    <property type="match status" value="1"/>
</dbReference>
<gene>
    <name evidence="15" type="primary">cls</name>
    <name evidence="15" type="ORF">PSDVSF_02280</name>
</gene>
<dbReference type="EMBL" id="AP024485">
    <property type="protein sequence ID" value="BCS86986.1"/>
    <property type="molecule type" value="Genomic_DNA"/>
</dbReference>
<dbReference type="PANTHER" id="PTHR21248:SF22">
    <property type="entry name" value="PHOSPHOLIPASE D"/>
    <property type="match status" value="1"/>
</dbReference>
<accession>A0ABN6ELQ5</accession>
<evidence type="ECO:0000256" key="7">
    <source>
        <dbReference type="ARBA" id="ARBA00022989"/>
    </source>
</evidence>
<dbReference type="InterPro" id="IPR001736">
    <property type="entry name" value="PLipase_D/transphosphatidylase"/>
</dbReference>
<dbReference type="Gene3D" id="3.30.870.10">
    <property type="entry name" value="Endonuclease Chain A"/>
    <property type="match status" value="2"/>
</dbReference>
<evidence type="ECO:0000256" key="5">
    <source>
        <dbReference type="ARBA" id="ARBA00022692"/>
    </source>
</evidence>
<evidence type="ECO:0000256" key="2">
    <source>
        <dbReference type="ARBA" id="ARBA00022475"/>
    </source>
</evidence>
<evidence type="ECO:0000256" key="8">
    <source>
        <dbReference type="ARBA" id="ARBA00023098"/>
    </source>
</evidence>
<keyword evidence="6" id="KW-0677">Repeat</keyword>
<keyword evidence="4" id="KW-0808">Transferase</keyword>
<keyword evidence="8" id="KW-0443">Lipid metabolism</keyword>
<dbReference type="PANTHER" id="PTHR21248">
    <property type="entry name" value="CARDIOLIPIN SYNTHASE"/>
    <property type="match status" value="1"/>
</dbReference>
<name>A0ABN6ELQ5_9BACT</name>
<keyword evidence="11" id="KW-1208">Phospholipid metabolism</keyword>
<keyword evidence="2" id="KW-1003">Cell membrane</keyword>
<evidence type="ECO:0000256" key="12">
    <source>
        <dbReference type="NCBIfam" id="TIGR04265"/>
    </source>
</evidence>
<protein>
    <recommendedName>
        <fullName evidence="12">Cardiolipin synthase</fullName>
        <ecNumber evidence="12">2.7.8.-</ecNumber>
    </recommendedName>
</protein>
<evidence type="ECO:0000256" key="10">
    <source>
        <dbReference type="ARBA" id="ARBA00023209"/>
    </source>
</evidence>
<sequence>MELSLILGIISLLYTTIELTAIFTVFIAVNDTRTPQGAIAWAISLITFPIVALPLYWIFGRPKFHGYVDAIRAGREEFRALIGNEHAIPGVRDLAERRSPHAPRTVFETLARIPFLGGNDLELLIDGPATFEAICAAIERAKRYVLIQFFIVHDDTLGKRIQQLLIRKASEGIRIHFLYDEIGCHNTPNSYWETLRASGVDIRPFHTTKGPGNRFQLNFRNHRKIVVVDGKTAFVGGHNIGDEYMGKSKNFSGWRDTHMRITGPAVLGVQVSFGKDWYWATQDILDLDLSMPAHTGNAEVLALGTGPEDRLEACSLMFIRSIEAAQERFWIASPYFVPDSAVMKAIQLAALRGVDVRIMLPEKADHRLVYLAGFACLKELDLPGVRVYRYTEGFLHQKTFLVDDILAGVGTANLDNRSFRLNFEITMLIEDEPFCQKIEAMFLDDFKRCIETGPDEFDHKNFLYKTAIKFARLFSPIL</sequence>
<evidence type="ECO:0000256" key="11">
    <source>
        <dbReference type="ARBA" id="ARBA00023264"/>
    </source>
</evidence>
<evidence type="ECO:0000256" key="13">
    <source>
        <dbReference type="SAM" id="Phobius"/>
    </source>
</evidence>
<comment type="subcellular location">
    <subcellularLocation>
        <location evidence="1">Cell membrane</location>
        <topology evidence="1">Multi-pass membrane protein</topology>
    </subcellularLocation>
</comment>
<keyword evidence="10" id="KW-0594">Phospholipid biosynthesis</keyword>
<keyword evidence="5 13" id="KW-0812">Transmembrane</keyword>
<evidence type="ECO:0000313" key="15">
    <source>
        <dbReference type="EMBL" id="BCS86986.1"/>
    </source>
</evidence>